<evidence type="ECO:0000256" key="1">
    <source>
        <dbReference type="SAM" id="MobiDB-lite"/>
    </source>
</evidence>
<comment type="caution">
    <text evidence="2">The sequence shown here is derived from an EMBL/GenBank/DDBJ whole genome shotgun (WGS) entry which is preliminary data.</text>
</comment>
<feature type="compositionally biased region" description="Polar residues" evidence="1">
    <location>
        <begin position="44"/>
        <end position="71"/>
    </location>
</feature>
<keyword evidence="3" id="KW-1185">Reference proteome</keyword>
<dbReference type="Proteomes" id="UP000266188">
    <property type="component" value="Unassembled WGS sequence"/>
</dbReference>
<feature type="region of interest" description="Disordered" evidence="1">
    <location>
        <begin position="1"/>
        <end position="81"/>
    </location>
</feature>
<name>A0A3A3A3K3_9EURO</name>
<dbReference type="AlphaFoldDB" id="A0A3A3A3K3"/>
<organism evidence="2 3">
    <name type="scientific">Aspergillus sclerotialis</name>
    <dbReference type="NCBI Taxonomy" id="2070753"/>
    <lineage>
        <taxon>Eukaryota</taxon>
        <taxon>Fungi</taxon>
        <taxon>Dikarya</taxon>
        <taxon>Ascomycota</taxon>
        <taxon>Pezizomycotina</taxon>
        <taxon>Eurotiomycetes</taxon>
        <taxon>Eurotiomycetidae</taxon>
        <taxon>Eurotiales</taxon>
        <taxon>Aspergillaceae</taxon>
        <taxon>Aspergillus</taxon>
        <taxon>Aspergillus subgen. Polypaecilum</taxon>
    </lineage>
</organism>
<protein>
    <submittedName>
        <fullName evidence="2">MFS multidrug transporter</fullName>
    </submittedName>
</protein>
<gene>
    <name evidence="2" type="ORF">PHISCL_01353</name>
</gene>
<feature type="compositionally biased region" description="Basic and acidic residues" evidence="1">
    <location>
        <begin position="1"/>
        <end position="14"/>
    </location>
</feature>
<sequence length="108" mass="11906">MTTTDHEKWPDHRQGPAVADTNSIAESNSSRDTVDNADVIGRTLTAQASRTSAPSLAQRVTSVGTTGTTDPQFEVDWENENDPAHPTNWSLKYRAMAITFLSWNTLIM</sequence>
<proteinExistence type="predicted"/>
<accession>A0A3A3A3K3</accession>
<evidence type="ECO:0000313" key="2">
    <source>
        <dbReference type="EMBL" id="RJE26284.1"/>
    </source>
</evidence>
<evidence type="ECO:0000313" key="3">
    <source>
        <dbReference type="Proteomes" id="UP000266188"/>
    </source>
</evidence>
<dbReference type="STRING" id="2070753.A0A3A3A3K3"/>
<dbReference type="OrthoDB" id="3365399at2759"/>
<feature type="compositionally biased region" description="Polar residues" evidence="1">
    <location>
        <begin position="20"/>
        <end position="31"/>
    </location>
</feature>
<dbReference type="EMBL" id="MVGC01000025">
    <property type="protein sequence ID" value="RJE26284.1"/>
    <property type="molecule type" value="Genomic_DNA"/>
</dbReference>
<reference evidence="3" key="1">
    <citation type="submission" date="2017-02" db="EMBL/GenBank/DDBJ databases">
        <authorList>
            <person name="Tafer H."/>
            <person name="Lopandic K."/>
        </authorList>
    </citation>
    <scope>NUCLEOTIDE SEQUENCE [LARGE SCALE GENOMIC DNA]</scope>
    <source>
        <strain evidence="3">CBS 366.77</strain>
    </source>
</reference>